<keyword evidence="1" id="KW-0812">Transmembrane</keyword>
<evidence type="ECO:0000256" key="1">
    <source>
        <dbReference type="SAM" id="Phobius"/>
    </source>
</evidence>
<organism evidence="2 3">
    <name type="scientific">Candidatus Kaiserbacteria bacterium RIFCSPHIGHO2_02_FULL_55_25</name>
    <dbReference type="NCBI Taxonomy" id="1798498"/>
    <lineage>
        <taxon>Bacteria</taxon>
        <taxon>Candidatus Kaiseribacteriota</taxon>
    </lineage>
</organism>
<dbReference type="EMBL" id="MFLL01000029">
    <property type="protein sequence ID" value="OGG68731.1"/>
    <property type="molecule type" value="Genomic_DNA"/>
</dbReference>
<reference evidence="2 3" key="1">
    <citation type="journal article" date="2016" name="Nat. Commun.">
        <title>Thousands of microbial genomes shed light on interconnected biogeochemical processes in an aquifer system.</title>
        <authorList>
            <person name="Anantharaman K."/>
            <person name="Brown C.T."/>
            <person name="Hug L.A."/>
            <person name="Sharon I."/>
            <person name="Castelle C.J."/>
            <person name="Probst A.J."/>
            <person name="Thomas B.C."/>
            <person name="Singh A."/>
            <person name="Wilkins M.J."/>
            <person name="Karaoz U."/>
            <person name="Brodie E.L."/>
            <person name="Williams K.H."/>
            <person name="Hubbard S.S."/>
            <person name="Banfield J.F."/>
        </authorList>
    </citation>
    <scope>NUCLEOTIDE SEQUENCE [LARGE SCALE GENOMIC DNA]</scope>
</reference>
<keyword evidence="1" id="KW-0472">Membrane</keyword>
<evidence type="ECO:0008006" key="4">
    <source>
        <dbReference type="Google" id="ProtNLM"/>
    </source>
</evidence>
<evidence type="ECO:0000313" key="2">
    <source>
        <dbReference type="EMBL" id="OGG68731.1"/>
    </source>
</evidence>
<dbReference type="AlphaFoldDB" id="A0A1F6E514"/>
<proteinExistence type="predicted"/>
<comment type="caution">
    <text evidence="2">The sequence shown here is derived from an EMBL/GenBank/DDBJ whole genome shotgun (WGS) entry which is preliminary data.</text>
</comment>
<evidence type="ECO:0000313" key="3">
    <source>
        <dbReference type="Proteomes" id="UP000176914"/>
    </source>
</evidence>
<sequence>MPNQNAVLHWSAYEHEHVERGSDWYLALGIVAVSIAVTSILFHDVLFAILILVAAATIALQSRQAPDITNFEISERGIRINGTLHRYREIIAFWVEDEHPHHRPLLLVDTTKILAPNLIIPIEHVDPREIRAYLKEHAEERHMKEPLPHKILEFLGL</sequence>
<keyword evidence="1" id="KW-1133">Transmembrane helix</keyword>
<accession>A0A1F6E514</accession>
<feature type="transmembrane region" description="Helical" evidence="1">
    <location>
        <begin position="24"/>
        <end position="54"/>
    </location>
</feature>
<dbReference type="Proteomes" id="UP000176914">
    <property type="component" value="Unassembled WGS sequence"/>
</dbReference>
<protein>
    <recommendedName>
        <fullName evidence="4">DUF5673 domain-containing protein</fullName>
    </recommendedName>
</protein>
<gene>
    <name evidence="2" type="ORF">A3C20_02320</name>
</gene>
<name>A0A1F6E514_9BACT</name>